<feature type="region of interest" description="Disordered" evidence="5">
    <location>
        <begin position="2156"/>
        <end position="2175"/>
    </location>
</feature>
<feature type="region of interest" description="Disordered" evidence="5">
    <location>
        <begin position="1266"/>
        <end position="1289"/>
    </location>
</feature>
<feature type="region of interest" description="Disordered" evidence="5">
    <location>
        <begin position="2181"/>
        <end position="2298"/>
    </location>
</feature>
<feature type="compositionally biased region" description="Polar residues" evidence="5">
    <location>
        <begin position="1563"/>
        <end position="1572"/>
    </location>
</feature>
<feature type="compositionally biased region" description="Low complexity" evidence="5">
    <location>
        <begin position="2603"/>
        <end position="2617"/>
    </location>
</feature>
<feature type="compositionally biased region" description="Low complexity" evidence="5">
    <location>
        <begin position="2767"/>
        <end position="2796"/>
    </location>
</feature>
<keyword evidence="6" id="KW-0812">Transmembrane</keyword>
<feature type="compositionally biased region" description="Low complexity" evidence="5">
    <location>
        <begin position="1002"/>
        <end position="1055"/>
    </location>
</feature>
<dbReference type="InterPro" id="IPR041498">
    <property type="entry name" value="Big_6"/>
</dbReference>
<proteinExistence type="predicted"/>
<dbReference type="InterPro" id="IPR022263">
    <property type="entry name" value="KxYKxGKxW"/>
</dbReference>
<feature type="region of interest" description="Disordered" evidence="5">
    <location>
        <begin position="1550"/>
        <end position="1630"/>
    </location>
</feature>
<feature type="compositionally biased region" description="Low complexity" evidence="5">
    <location>
        <begin position="3766"/>
        <end position="3794"/>
    </location>
</feature>
<feature type="compositionally biased region" description="Polar residues" evidence="5">
    <location>
        <begin position="2567"/>
        <end position="2577"/>
    </location>
</feature>
<feature type="region of interest" description="Disordered" evidence="5">
    <location>
        <begin position="4087"/>
        <end position="4133"/>
    </location>
</feature>
<feature type="compositionally biased region" description="Low complexity" evidence="5">
    <location>
        <begin position="2107"/>
        <end position="2118"/>
    </location>
</feature>
<feature type="region of interest" description="Disordered" evidence="5">
    <location>
        <begin position="2760"/>
        <end position="2845"/>
    </location>
</feature>
<dbReference type="NCBIfam" id="TIGR01167">
    <property type="entry name" value="LPXTG_anchor"/>
    <property type="match status" value="1"/>
</dbReference>
<feature type="transmembrane region" description="Helical" evidence="6">
    <location>
        <begin position="4289"/>
        <end position="4308"/>
    </location>
</feature>
<feature type="region of interest" description="Disordered" evidence="5">
    <location>
        <begin position="1781"/>
        <end position="1963"/>
    </location>
</feature>
<reference evidence="8 9" key="1">
    <citation type="journal article" date="2015" name="Genome Announc.">
        <title>Expanding the biotechnology potential of lactobacilli through comparative genomics of 213 strains and associated genera.</title>
        <authorList>
            <person name="Sun Z."/>
            <person name="Harris H.M."/>
            <person name="McCann A."/>
            <person name="Guo C."/>
            <person name="Argimon S."/>
            <person name="Zhang W."/>
            <person name="Yang X."/>
            <person name="Jeffery I.B."/>
            <person name="Cooney J.C."/>
            <person name="Kagawa T.F."/>
            <person name="Liu W."/>
            <person name="Song Y."/>
            <person name="Salvetti E."/>
            <person name="Wrobel A."/>
            <person name="Rasinkangas P."/>
            <person name="Parkhill J."/>
            <person name="Rea M.C."/>
            <person name="O'Sullivan O."/>
            <person name="Ritari J."/>
            <person name="Douillard F.P."/>
            <person name="Paul Ross R."/>
            <person name="Yang R."/>
            <person name="Briner A.E."/>
            <person name="Felis G.E."/>
            <person name="de Vos W.M."/>
            <person name="Barrangou R."/>
            <person name="Klaenhammer T.R."/>
            <person name="Caufield P.W."/>
            <person name="Cui Y."/>
            <person name="Zhang H."/>
            <person name="O'Toole P.W."/>
        </authorList>
    </citation>
    <scope>NUCLEOTIDE SEQUENCE [LARGE SCALE GENOMIC DNA]</scope>
    <source>
        <strain evidence="8 9">DSM 19909</strain>
    </source>
</reference>
<feature type="compositionally biased region" description="Low complexity" evidence="5">
    <location>
        <begin position="2941"/>
        <end position="2959"/>
    </location>
</feature>
<feature type="compositionally biased region" description="Polar residues" evidence="5">
    <location>
        <begin position="2271"/>
        <end position="2295"/>
    </location>
</feature>
<evidence type="ECO:0000256" key="5">
    <source>
        <dbReference type="SAM" id="MobiDB-lite"/>
    </source>
</evidence>
<feature type="compositionally biased region" description="Polar residues" evidence="5">
    <location>
        <begin position="2805"/>
        <end position="2817"/>
    </location>
</feature>
<dbReference type="RefSeq" id="WP_056947068.1">
    <property type="nucleotide sequence ID" value="NZ_AZEE01000027.1"/>
</dbReference>
<evidence type="ECO:0000256" key="2">
    <source>
        <dbReference type="ARBA" id="ARBA00022525"/>
    </source>
</evidence>
<feature type="compositionally biased region" description="Polar residues" evidence="5">
    <location>
        <begin position="2119"/>
        <end position="2128"/>
    </location>
</feature>
<feature type="region of interest" description="Disordered" evidence="5">
    <location>
        <begin position="3299"/>
        <end position="3325"/>
    </location>
</feature>
<dbReference type="NCBIfam" id="TIGR03715">
    <property type="entry name" value="KxYKxGKxW"/>
    <property type="match status" value="1"/>
</dbReference>
<feature type="compositionally biased region" description="Low complexity" evidence="5">
    <location>
        <begin position="1588"/>
        <end position="1616"/>
    </location>
</feature>
<dbReference type="Proteomes" id="UP000051160">
    <property type="component" value="Unassembled WGS sequence"/>
</dbReference>
<feature type="compositionally biased region" description="Polar residues" evidence="5">
    <location>
        <begin position="3046"/>
        <end position="3061"/>
    </location>
</feature>
<accession>A0A0R1M052</accession>
<dbReference type="Pfam" id="PF19258">
    <property type="entry name" value="KxYKxGKxW_sig"/>
    <property type="match status" value="1"/>
</dbReference>
<feature type="compositionally biased region" description="Low complexity" evidence="5">
    <location>
        <begin position="4149"/>
        <end position="4161"/>
    </location>
</feature>
<keyword evidence="6" id="KW-0472">Membrane</keyword>
<evidence type="ECO:0000313" key="8">
    <source>
        <dbReference type="EMBL" id="KRK98641.1"/>
    </source>
</evidence>
<feature type="compositionally biased region" description="Polar residues" evidence="5">
    <location>
        <begin position="2907"/>
        <end position="2917"/>
    </location>
</feature>
<dbReference type="PATRIC" id="fig|1423776.4.peg.377"/>
<keyword evidence="2" id="KW-0964">Secreted</keyword>
<feature type="compositionally biased region" description="Polar residues" evidence="5">
    <location>
        <begin position="1101"/>
        <end position="1111"/>
    </location>
</feature>
<feature type="region of interest" description="Disordered" evidence="5">
    <location>
        <begin position="937"/>
        <end position="1055"/>
    </location>
</feature>
<feature type="region of interest" description="Disordered" evidence="5">
    <location>
        <begin position="1173"/>
        <end position="1234"/>
    </location>
</feature>
<feature type="region of interest" description="Disordered" evidence="5">
    <location>
        <begin position="4214"/>
        <end position="4288"/>
    </location>
</feature>
<feature type="compositionally biased region" description="Low complexity" evidence="5">
    <location>
        <begin position="4104"/>
        <end position="4133"/>
    </location>
</feature>
<feature type="compositionally biased region" description="Polar residues" evidence="5">
    <location>
        <begin position="2035"/>
        <end position="2044"/>
    </location>
</feature>
<dbReference type="InterPro" id="IPR013783">
    <property type="entry name" value="Ig-like_fold"/>
</dbReference>
<feature type="compositionally biased region" description="Polar residues" evidence="5">
    <location>
        <begin position="2384"/>
        <end position="2393"/>
    </location>
</feature>
<feature type="compositionally biased region" description="Polar residues" evidence="5">
    <location>
        <begin position="3547"/>
        <end position="3557"/>
    </location>
</feature>
<dbReference type="Gene3D" id="2.60.40.10">
    <property type="entry name" value="Immunoglobulins"/>
    <property type="match status" value="9"/>
</dbReference>
<dbReference type="PROSITE" id="PS50847">
    <property type="entry name" value="GRAM_POS_ANCHORING"/>
    <property type="match status" value="1"/>
</dbReference>
<feature type="region of interest" description="Disordered" evidence="5">
    <location>
        <begin position="834"/>
        <end position="898"/>
    </location>
</feature>
<dbReference type="InterPro" id="IPR006626">
    <property type="entry name" value="PbH1"/>
</dbReference>
<evidence type="ECO:0000259" key="7">
    <source>
        <dbReference type="PROSITE" id="PS50847"/>
    </source>
</evidence>
<feature type="compositionally biased region" description="Low complexity" evidence="5">
    <location>
        <begin position="137"/>
        <end position="155"/>
    </location>
</feature>
<feature type="compositionally biased region" description="Low complexity" evidence="5">
    <location>
        <begin position="1936"/>
        <end position="1954"/>
    </location>
</feature>
<feature type="region of interest" description="Disordered" evidence="5">
    <location>
        <begin position="2361"/>
        <end position="2457"/>
    </location>
</feature>
<feature type="compositionally biased region" description="Polar residues" evidence="5">
    <location>
        <begin position="2547"/>
        <end position="2557"/>
    </location>
</feature>
<feature type="compositionally biased region" description="Low complexity" evidence="5">
    <location>
        <begin position="1423"/>
        <end position="1439"/>
    </location>
</feature>
<feature type="region of interest" description="Disordered" evidence="5">
    <location>
        <begin position="2868"/>
        <end position="2920"/>
    </location>
</feature>
<comment type="caution">
    <text evidence="8">The sequence shown here is derived from an EMBL/GenBank/DDBJ whole genome shotgun (WGS) entry which is preliminary data.</text>
</comment>
<feature type="compositionally biased region" description="Polar residues" evidence="5">
    <location>
        <begin position="3798"/>
        <end position="3816"/>
    </location>
</feature>
<feature type="region of interest" description="Disordered" evidence="5">
    <location>
        <begin position="1087"/>
        <end position="1115"/>
    </location>
</feature>
<feature type="region of interest" description="Disordered" evidence="5">
    <location>
        <begin position="3928"/>
        <end position="3970"/>
    </location>
</feature>
<feature type="compositionally biased region" description="Polar residues" evidence="5">
    <location>
        <begin position="3345"/>
        <end position="3373"/>
    </location>
</feature>
<feature type="region of interest" description="Disordered" evidence="5">
    <location>
        <begin position="1347"/>
        <end position="1439"/>
    </location>
</feature>
<dbReference type="OrthoDB" id="2253978at2"/>
<feature type="compositionally biased region" description="Polar residues" evidence="5">
    <location>
        <begin position="167"/>
        <end position="199"/>
    </location>
</feature>
<keyword evidence="4" id="KW-0572">Peptidoglycan-anchor</keyword>
<feature type="compositionally biased region" description="Polar residues" evidence="5">
    <location>
        <begin position="3117"/>
        <end position="3135"/>
    </location>
</feature>
<feature type="compositionally biased region" description="Low complexity" evidence="5">
    <location>
        <begin position="61"/>
        <end position="125"/>
    </location>
</feature>
<feature type="compositionally biased region" description="Low complexity" evidence="5">
    <location>
        <begin position="1796"/>
        <end position="1808"/>
    </location>
</feature>
<feature type="compositionally biased region" description="Low complexity" evidence="5">
    <location>
        <begin position="1714"/>
        <end position="1726"/>
    </location>
</feature>
<evidence type="ECO:0000256" key="4">
    <source>
        <dbReference type="ARBA" id="ARBA00023088"/>
    </source>
</evidence>
<feature type="compositionally biased region" description="Polar residues" evidence="5">
    <location>
        <begin position="2675"/>
        <end position="2707"/>
    </location>
</feature>
<dbReference type="Pfam" id="PF17936">
    <property type="entry name" value="Big_6"/>
    <property type="match status" value="38"/>
</dbReference>
<evidence type="ECO:0000256" key="3">
    <source>
        <dbReference type="ARBA" id="ARBA00022729"/>
    </source>
</evidence>
<feature type="compositionally biased region" description="Low complexity" evidence="5">
    <location>
        <begin position="3437"/>
        <end position="3450"/>
    </location>
</feature>
<feature type="compositionally biased region" description="Low complexity" evidence="5">
    <location>
        <begin position="1203"/>
        <end position="1217"/>
    </location>
</feature>
<feature type="region of interest" description="Disordered" evidence="5">
    <location>
        <begin position="1063"/>
        <end position="1082"/>
    </location>
</feature>
<feature type="region of interest" description="Disordered" evidence="5">
    <location>
        <begin position="2932"/>
        <end position="3135"/>
    </location>
</feature>
<dbReference type="InterPro" id="IPR019931">
    <property type="entry name" value="LPXTG_anchor"/>
</dbReference>
<organism evidence="8 9">
    <name type="scientific">Secundilactobacillus odoratitofui DSM 19909 = JCM 15043</name>
    <dbReference type="NCBI Taxonomy" id="1423776"/>
    <lineage>
        <taxon>Bacteria</taxon>
        <taxon>Bacillati</taxon>
        <taxon>Bacillota</taxon>
        <taxon>Bacilli</taxon>
        <taxon>Lactobacillales</taxon>
        <taxon>Lactobacillaceae</taxon>
        <taxon>Secundilactobacillus</taxon>
    </lineage>
</organism>
<feature type="compositionally biased region" description="Low complexity" evidence="5">
    <location>
        <begin position="3301"/>
        <end position="3314"/>
    </location>
</feature>
<feature type="region of interest" description="Disordered" evidence="5">
    <location>
        <begin position="1692"/>
        <end position="1753"/>
    </location>
</feature>
<feature type="compositionally biased region" description="Polar residues" evidence="5">
    <location>
        <begin position="1870"/>
        <end position="1893"/>
    </location>
</feature>
<feature type="compositionally biased region" description="Polar residues" evidence="5">
    <location>
        <begin position="871"/>
        <end position="880"/>
    </location>
</feature>
<feature type="compositionally biased region" description="Low complexity" evidence="5">
    <location>
        <begin position="2201"/>
        <end position="2212"/>
    </location>
</feature>
<feature type="compositionally biased region" description="Low complexity" evidence="5">
    <location>
        <begin position="2437"/>
        <end position="2450"/>
    </location>
</feature>
<feature type="compositionally biased region" description="Polar residues" evidence="5">
    <location>
        <begin position="3013"/>
        <end position="3025"/>
    </location>
</feature>
<feature type="region of interest" description="Disordered" evidence="5">
    <location>
        <begin position="4149"/>
        <end position="4174"/>
    </location>
</feature>
<feature type="compositionally biased region" description="Polar residues" evidence="5">
    <location>
        <begin position="3071"/>
        <end position="3081"/>
    </location>
</feature>
<feature type="region of interest" description="Disordered" evidence="5">
    <location>
        <begin position="3511"/>
        <end position="3575"/>
    </location>
</feature>
<feature type="region of interest" description="Disordered" evidence="5">
    <location>
        <begin position="2510"/>
        <end position="2620"/>
    </location>
</feature>
<feature type="region of interest" description="Disordered" evidence="5">
    <location>
        <begin position="3345"/>
        <end position="3397"/>
    </location>
</feature>
<feature type="domain" description="Gram-positive cocci surface proteins LPxTG" evidence="7">
    <location>
        <begin position="4279"/>
        <end position="4314"/>
    </location>
</feature>
<sequence length="4314" mass="431911">MLKGSKNLAKNNQKLAALRETGKTHYKMYKAGRTWLIAGLTTFSLGLAFAGTATVTAHAATETPTTTTASDTTGNSGTATPAATPTDTADTGSTTTNTATDTTSDAASNTATVTKNTSTSTTTTNIGVKPTIEGDDTTGNTTTDAGNTTDPNTNGAILKGSIGGNSGTAENSATAGIGQTNTNGTNSIVDKSNADTNRQAGDYGNTGVTDTANDNLDEPVYVDGQETNNPANDMINDQGAVSSDAKNAQTRGTVIYVNGINNAISVSAAGSNQHGASVGIPANLTNVKVGTFKVTNKSSVGITLQDEATGEEYQITDPDLVKKYNVDDEINDMAVVNSNFNGSGMQYLTTPVTTVIQAVSSFLSGGGSAALDALTVAVGVAQKAVDVGAPIFGTDTTNFDAAIQTYLDGIATAKDNISSANDYGSNLMTNGVSQTSLAAATLTDGVVTAMSDESVSSAISNMVNSYVIGWSNGIAQSLVSAIGAQPDENGDTAITKITSTLTNSSLLTTFSSALSAALKTASDAITDGISNITSGLNGTIAGVIDHVIDGGIGVSQTVAVPLTFTDPDLSANTPGAFTAETFNTATKLYNTVTRSNTTIAYQNVDKTQLKAAVAESGVDADLAAAAQTVLDDPNASQQDVDKALLAIKPDVKTSFETTTISQGTEVAGHLTLNPITVAAGQDPAVALAAADKVVTTDVEGLNLPAFVSDDFVVTETGTDANGNKTYSYKLSDDGITKVTNALNALSNGDSTYTIADLKNVTGTVTESETPSITDLTVTPDGSDYTVTGKTTPNTEVAITNSNGADLGKTTSNPDGTFSIPVKGDSVTTGEKITVTPADGTPATATIPDATKPSVTDPKITPNDNGGYDVTGKTTPGTEVTVTDPAGNPVGTDIADPNGDFTVTVPNTEVKPGDNLTITPGEGGNPATVTVPAETPTITNQEITPDGNGGYNVTGKTTPGTVVTVTDPSDPTKTVGTATADTNGDFTIPVKGTDVTPGETLNVTPKDGTPVTVTVPKDTTTTTTPTVTNPVVTPTDNGYNVTGNTTPNTPVTVTDDGGNVIGSGTSDGKGNFTVPVDGSDVTPGGTITVTPKDGEPTDVTVPANTPTISNPAIVSDGKDGYIATGKTTPNTPVTLTDAEGNPLGSGNSNENGDFSIPITGMVNPGDKVTMTPKDGTPSTVAVPDTTKATVTDPKITPTDTGDYTVTGNTTPNTPVTVTDAGGKTIGTGTSDGNGDFTIPVDGTTVTPGEDVTVTPKDGNPSTLTVPAKTAPTISNPKVTPNGTNYDVTGTTTPNTKVTVTDDNGNILGTANSDGKGDFTVPISGNKVTGGDTVTITPANGVSNTAVVPDATKPSVTDPTITPTDDGYNVTGKTDPNTPVTITDDKGTTVGTGTSDGNGDFTIPVKGTDVTPGEDLTVTPKDGNPTTVTVPTDTTTTTPTTVTPTISNPTVVPDGDNYNVTGKTEPNTPVTVTDGEGNILGTKTSDGDGNFTIPVDGTKVTPGETVTITPDGGISNTAVVPDATKPSVTDAKMTPDGNGDYIITGTTKPNTQVTVTDKNGDPIATGTSDGNGNITIPVDSSDVTPGEDLTVTPKGGNPTTVTVPTDTTTTTPATTVPTISNPKVTPNGTDYTVTGTTTPNTVVTLTNDKGYVIGAGTSNAKGDFSIPVSGTKVTGGDTITITPEKGISNTAVVPDATKPSITDPAITPDGKGGYTVTGTTTPNTPVTVTDDKGNPIASGTSDGKGNVNIPVDGTDVKPGESVTVTPEGGNPSTVTVPVVTPTISNPAVTGNPTDGYHVTGTTTPNTPVTVTDDKGNPVGNTTSDGNGNFDIPVAGTDLTPGETVKITPANGESNTAVVPDDTKATITDPKITPTNDGNYTVTGKTEPNTPVTVTDDNGDPIATGTSDGKGNFTIPVDGSDVTPGEDLTVTPKDGNPSTVTVPTTTTTTTPTTAAPTISNPAVATDGDNYKVTGTTTPNTPVTVTNGNGDVLGTGKSDGNGDFSIPVDGSAVTPGETVTITPDNGVSNTAVVPDDSKPSVTDTTVTPNDKGGYDVTGKTDPNTPVTVTDDKGNPVATGTSDGNGDFTIPVDGNTVKPGEDLTVTPKDGNPTTVTVPETTPTISNPAVTGDSTDGYHVTGTTTPNTPVTITDDQGNPIATGTSDGNGNFDIPVAGTDLTPGETVKITPENGKSNTAVVPDDNKATITDPKITPTDDGNYTVTGKTTPNTPVTITDENGDPIAKGTSDGSGNFTIPVDGTEVKPGEDLTVTPKDGNPSTVTVPAKTSPTISNPNVATNGDNYNVTGTTTPNTHVTVTDPNGKVLGTGTSDKNGDFTIPVDGDNVIPGETVTITPENGVSNTAVVPNATKPSVTDPTIIPDGNGGYDVTGKTTPNTPVTVTDEKGNPIATDTSDGNGDFTIPVDGTKVTPGEDLTVTPKDGNPSTVTVPTIPSTISNPAVTGDPTTGYNVTGTTTPNTPVTVKDDKGNPIANGTSDGNGNFDIPVDGSKLTPGQTVTITPKDGTPNTAVVPDSTKPSVTNPTITPTDDGYNVTGKTDPNTPVTITDEKGNPVATGTSDDNGNFTIPVKGTDVTPGEDLTVTPKDGNPSTVTVPTATTTPATPTISDPAVIGNATDGYKVTGKTTPNTVVSVTDDNGNLVASGTSDGNGDFTINAGKDLTPGSTVTITPDGGISNTAVVPDSTKPSVTDPTVTPNDKGGYDVTGKTEPNTPVTVTDEKGNPIAKGTSDGNGNFTIPVDGNEVKPGEDLTVTPKDGNPTTVTVPTDTTTPTTATPTISDPTITPDGDDYKVTGKTTPNTPVTLTNDDGKVLGKTTSDGNGDFTIPVTGSEVTPGDTLTVTPDNGISNTVVVPDVTKPSVTDTDVTPNNNGGYDVTGKTDPNTPVTITDDKGNPIATGTSDGNGNFTIPVDDGDVKPGEDLTVTPKDGNPTTVTVPETTPTVTNPTITSDGNGGYVATGKTTPNTPVTLTDDQGNPIGTGTSDGNGDFSIPVTGTVKPGDTITITPENGTSNTAVVPDTTKPTLTDPTITPTDNGGYTVTGKTDPNTPVTITDDKGNPIASGTSDGNGNVTIPVDGSKVKPGEDLTVTPKDGNPTTVTVPAKDAPTITSPNVTPNGSNYNVTGKTTPNTKVTITDDDGNVIATGTADANGDFTIPVSGTKVTPGQTITLTPANGISNTAVVPDATKPSIKNLSVVPTATGDYKFTGTTAANTPVTITDKNGNILGSGTSDVNGNFIIGVDGSLVKPGQEVTVTPKDGNATKATIPSAIVAATPTITNPTVVPDGKGGYTATGKTTPNTNVTVTDNGKVVGSGTSDGNGNFTIPLDTTVKGGDTVTLTPDNGVSKSTTVPDSSKPTATDTVVTPNDDGGYNVSGNTTPNTPVTLTDDNGKTIGTGTSDGNGHFTIPVDGDAVNPGDDINVTPKAGNTTTVSVPTTKPTITDPAVVSNGNGGYNVTGKTTPGVPVVITDDKGNQIAAGIADGNGDFTIPLGSNVTPGQVVTITPKNGTPSTAKVPDTTKPTVTDPTITPTNGGDYTVTGKTDPNTPVTITDEKGNPIGTGTSDGNGDFTIPVDGGSVKPGDDVTVTPKDGNPTTVTVPAADTPTIANPIIVTDGNNYNVTGTTSPNTHVTVTDKDGNVIASGNADVNGNFSIPVAGAKVTPGETLVITPDNGISNTAVVPDDTKPTVTDPVVTPTDNGDYTVTGTTTPNTPVTVTDDKGKTIGTGTSDGNGNFTIPVDGNTVKPGDDVTITPDNGNPTKVTVPEDTTTTPTTTPATVSDPTVTPDGSDYTVTGKTTPNTPVTITDANGNPIAKGTSDGNGDFTIPVKGSDVKPGQTITITPDNGVSNTAVVPDTTKPSVTDPTVKPTDNGGYDVTGKTTPNTPVTITDDKGKTIGTGTSDGNGDFTIPVDGNTVKPGGDVTITPENGNPTKVTVPETTPAITDPAVTNDGKGGYTVTGKTTPNTPITITDAKGNPIAKGTTNANGDFTIPVSGSDVTPGDTLTVTPKNGDAVTVTVPKPTITNPEITDNGNGGYTVTGKTTPNTTVTIKDANGNPVATGTSDGKGNFTISVDGKTVKPGDPLTVTPKNGDSIVITVPGGTTATTGTTTDTTTGTTTGTTGEPTITNPTATKGDDGSITVTGTTTPNTTVTVTNSKGDHVASGTADGNGNFSITIPANQGGNGISAGDQLTITTADGATTTVTVEAEGDQTTDASGNGKEEPFATNGSDSTTGDNSGDSTDSNSNNASVANTSSQGVGQDQNNATTAKKQLPQTDENQNEAGALGLLGMILAGLGLAGATKRRKRN</sequence>
<feature type="compositionally biased region" description="Polar residues" evidence="5">
    <location>
        <begin position="2869"/>
        <end position="2882"/>
    </location>
</feature>
<feature type="compositionally biased region" description="Polar residues" evidence="5">
    <location>
        <begin position="4263"/>
        <end position="4288"/>
    </location>
</feature>
<evidence type="ECO:0000256" key="1">
    <source>
        <dbReference type="ARBA" id="ARBA00022512"/>
    </source>
</evidence>
<feature type="compositionally biased region" description="Polar residues" evidence="5">
    <location>
        <begin position="1352"/>
        <end position="1361"/>
    </location>
</feature>
<keyword evidence="1" id="KW-0134">Cell wall</keyword>
<dbReference type="EMBL" id="AZEE01000027">
    <property type="protein sequence ID" value="KRK98641.1"/>
    <property type="molecule type" value="Genomic_DNA"/>
</dbReference>
<gene>
    <name evidence="8" type="ORF">FD04_GL000375</name>
</gene>
<keyword evidence="9" id="KW-1185">Reference proteome</keyword>
<feature type="compositionally biased region" description="Polar residues" evidence="5">
    <location>
        <begin position="3861"/>
        <end position="3870"/>
    </location>
</feature>
<feature type="compositionally biased region" description="Low complexity" evidence="5">
    <location>
        <begin position="3694"/>
        <end position="3723"/>
    </location>
</feature>
<feature type="region of interest" description="Disordered" evidence="5">
    <location>
        <begin position="2030"/>
        <end position="2130"/>
    </location>
</feature>
<feature type="compositionally biased region" description="Low complexity" evidence="5">
    <location>
        <begin position="952"/>
        <end position="974"/>
    </location>
</feature>
<dbReference type="STRING" id="1423776.FD04_GL000375"/>
<feature type="region of interest" description="Disordered" evidence="5">
    <location>
        <begin position="61"/>
        <end position="214"/>
    </location>
</feature>
<feature type="region of interest" description="Disordered" evidence="5">
    <location>
        <begin position="3861"/>
        <end position="3914"/>
    </location>
</feature>
<feature type="compositionally biased region" description="Polar residues" evidence="5">
    <location>
        <begin position="3932"/>
        <end position="3949"/>
    </location>
</feature>
<feature type="compositionally biased region" description="Low complexity" evidence="5">
    <location>
        <begin position="1386"/>
        <end position="1398"/>
    </location>
</feature>
<feature type="compositionally biased region" description="Polar residues" evidence="5">
    <location>
        <begin position="975"/>
        <end position="984"/>
    </location>
</feature>
<feature type="compositionally biased region" description="Polar residues" evidence="5">
    <location>
        <begin position="3382"/>
        <end position="3397"/>
    </location>
</feature>
<feature type="compositionally biased region" description="Low complexity" evidence="5">
    <location>
        <begin position="4233"/>
        <end position="4262"/>
    </location>
</feature>
<feature type="compositionally biased region" description="Polar residues" evidence="5">
    <location>
        <begin position="2970"/>
        <end position="2995"/>
    </location>
</feature>
<feature type="region of interest" description="Disordered" evidence="5">
    <location>
        <begin position="3685"/>
        <end position="3828"/>
    </location>
</feature>
<feature type="compositionally biased region" description="Low complexity" evidence="5">
    <location>
        <begin position="3520"/>
        <end position="3539"/>
    </location>
</feature>
<feature type="compositionally biased region" description="Polar residues" evidence="5">
    <location>
        <begin position="2213"/>
        <end position="2231"/>
    </location>
</feature>
<feature type="compositionally biased region" description="Polar residues" evidence="5">
    <location>
        <begin position="1781"/>
        <end position="1790"/>
    </location>
</feature>
<keyword evidence="6" id="KW-1133">Transmembrane helix</keyword>
<keyword evidence="3" id="KW-0732">Signal</keyword>
<feature type="compositionally biased region" description="Polar residues" evidence="5">
    <location>
        <begin position="1270"/>
        <end position="1284"/>
    </location>
</feature>
<feature type="compositionally biased region" description="Polar residues" evidence="5">
    <location>
        <begin position="1369"/>
        <end position="1378"/>
    </location>
</feature>
<name>A0A0R1M052_9LACO</name>
<evidence type="ECO:0000256" key="6">
    <source>
        <dbReference type="SAM" id="Phobius"/>
    </source>
</evidence>
<feature type="region of interest" description="Disordered" evidence="5">
    <location>
        <begin position="3431"/>
        <end position="3454"/>
    </location>
</feature>
<protein>
    <submittedName>
        <fullName evidence="8">AAA ATPase</fullName>
    </submittedName>
</protein>
<evidence type="ECO:0000313" key="9">
    <source>
        <dbReference type="Proteomes" id="UP000051160"/>
    </source>
</evidence>
<feature type="compositionally biased region" description="Low complexity" evidence="5">
    <location>
        <begin position="3028"/>
        <end position="3044"/>
    </location>
</feature>
<feature type="region of interest" description="Disordered" evidence="5">
    <location>
        <begin position="2675"/>
        <end position="2747"/>
    </location>
</feature>
<dbReference type="SMART" id="SM00710">
    <property type="entry name" value="PbH1"/>
    <property type="match status" value="7"/>
</dbReference>
<feature type="compositionally biased region" description="Polar residues" evidence="5">
    <location>
        <begin position="2528"/>
        <end position="2539"/>
    </location>
</feature>